<organism evidence="1">
    <name type="scientific">marine sediment metagenome</name>
    <dbReference type="NCBI Taxonomy" id="412755"/>
    <lineage>
        <taxon>unclassified sequences</taxon>
        <taxon>metagenomes</taxon>
        <taxon>ecological metagenomes</taxon>
    </lineage>
</organism>
<gene>
    <name evidence="1" type="ORF">LCGC14_1711640</name>
</gene>
<evidence type="ECO:0000313" key="1">
    <source>
        <dbReference type="EMBL" id="KKM13892.1"/>
    </source>
</evidence>
<name>A0A0F9HFI9_9ZZZZ</name>
<dbReference type="EMBL" id="LAZR01015271">
    <property type="protein sequence ID" value="KKM13892.1"/>
    <property type="molecule type" value="Genomic_DNA"/>
</dbReference>
<dbReference type="AlphaFoldDB" id="A0A0F9HFI9"/>
<accession>A0A0F9HFI9</accession>
<comment type="caution">
    <text evidence="1">The sequence shown here is derived from an EMBL/GenBank/DDBJ whole genome shotgun (WGS) entry which is preliminary data.</text>
</comment>
<protein>
    <submittedName>
        <fullName evidence="1">Uncharacterized protein</fullName>
    </submittedName>
</protein>
<sequence>MNAKDTVMETYGFNLNGVIREVPIKEITINLPGFLRNQAEITWRAAQIEQDTQWRNYLRRYATAKQLKEYRGGERWNSQIV</sequence>
<proteinExistence type="predicted"/>
<reference evidence="1" key="1">
    <citation type="journal article" date="2015" name="Nature">
        <title>Complex archaea that bridge the gap between prokaryotes and eukaryotes.</title>
        <authorList>
            <person name="Spang A."/>
            <person name="Saw J.H."/>
            <person name="Jorgensen S.L."/>
            <person name="Zaremba-Niedzwiedzka K."/>
            <person name="Martijn J."/>
            <person name="Lind A.E."/>
            <person name="van Eijk R."/>
            <person name="Schleper C."/>
            <person name="Guy L."/>
            <person name="Ettema T.J."/>
        </authorList>
    </citation>
    <scope>NUCLEOTIDE SEQUENCE</scope>
</reference>